<dbReference type="FunFam" id="3.40.50.1000:FF:000022">
    <property type="entry name" value="Phosphoglycolate phosphatase"/>
    <property type="match status" value="1"/>
</dbReference>
<dbReference type="PANTHER" id="PTHR43434:SF26">
    <property type="entry name" value="PYROPHOSPHATASE PPAX"/>
    <property type="match status" value="1"/>
</dbReference>
<feature type="active site" description="Nucleophile" evidence="3">
    <location>
        <position position="11"/>
    </location>
</feature>
<keyword evidence="2 3" id="KW-0460">Magnesium</keyword>
<comment type="caution">
    <text evidence="4">The sequence shown here is derived from an EMBL/GenBank/DDBJ whole genome shotgun (WGS) entry which is preliminary data.</text>
</comment>
<dbReference type="PRINTS" id="PR00413">
    <property type="entry name" value="HADHALOGNASE"/>
</dbReference>
<dbReference type="NCBIfam" id="TIGR01549">
    <property type="entry name" value="HAD-SF-IA-v1"/>
    <property type="match status" value="1"/>
</dbReference>
<dbReference type="AlphaFoldDB" id="A0A7X0HQT8"/>
<dbReference type="InterPro" id="IPR050155">
    <property type="entry name" value="HAD-like_hydrolase_sf"/>
</dbReference>
<dbReference type="InterPro" id="IPR023214">
    <property type="entry name" value="HAD_sf"/>
</dbReference>
<dbReference type="Gene3D" id="3.40.50.1000">
    <property type="entry name" value="HAD superfamily/HAD-like"/>
    <property type="match status" value="1"/>
</dbReference>
<evidence type="ECO:0000256" key="1">
    <source>
        <dbReference type="ARBA" id="ARBA00022801"/>
    </source>
</evidence>
<accession>A0A7X0HQT8</accession>
<dbReference type="EMBL" id="JACHGK010000004">
    <property type="protein sequence ID" value="MBB6445104.1"/>
    <property type="molecule type" value="Genomic_DNA"/>
</dbReference>
<evidence type="ECO:0000256" key="2">
    <source>
        <dbReference type="ARBA" id="ARBA00022842"/>
    </source>
</evidence>
<dbReference type="Gene3D" id="1.10.150.240">
    <property type="entry name" value="Putative phosphatase, domain 2"/>
    <property type="match status" value="1"/>
</dbReference>
<dbReference type="RefSeq" id="WP_184524813.1">
    <property type="nucleotide sequence ID" value="NZ_JACHGK010000004.1"/>
</dbReference>
<dbReference type="NCBIfam" id="TIGR01509">
    <property type="entry name" value="HAD-SF-IA-v3"/>
    <property type="match status" value="1"/>
</dbReference>
<dbReference type="SFLD" id="SFLDG01135">
    <property type="entry name" value="C1.5.6:_HAD__Beta-PGM__Phospha"/>
    <property type="match status" value="1"/>
</dbReference>
<dbReference type="Pfam" id="PF13419">
    <property type="entry name" value="HAD_2"/>
    <property type="match status" value="1"/>
</dbReference>
<dbReference type="SUPFAM" id="SSF56784">
    <property type="entry name" value="HAD-like"/>
    <property type="match status" value="1"/>
</dbReference>
<dbReference type="HAMAP" id="MF_01250">
    <property type="entry name" value="Pyrophosphat_PpaX"/>
    <property type="match status" value="1"/>
</dbReference>
<comment type="catalytic activity">
    <reaction evidence="3">
        <text>diphosphate + H2O = 2 phosphate + H(+)</text>
        <dbReference type="Rhea" id="RHEA:24576"/>
        <dbReference type="ChEBI" id="CHEBI:15377"/>
        <dbReference type="ChEBI" id="CHEBI:15378"/>
        <dbReference type="ChEBI" id="CHEBI:33019"/>
        <dbReference type="ChEBI" id="CHEBI:43474"/>
        <dbReference type="EC" id="3.6.1.1"/>
    </reaction>
</comment>
<reference evidence="4 5" key="1">
    <citation type="submission" date="2020-08" db="EMBL/GenBank/DDBJ databases">
        <title>Genomic Encyclopedia of Type Strains, Phase IV (KMG-IV): sequencing the most valuable type-strain genomes for metagenomic binning, comparative biology and taxonomic classification.</title>
        <authorList>
            <person name="Goeker M."/>
        </authorList>
    </citation>
    <scope>NUCLEOTIDE SEQUENCE [LARGE SCALE GENOMIC DNA]</scope>
    <source>
        <strain evidence="4 5">DSM 5391</strain>
    </source>
</reference>
<keyword evidence="5" id="KW-1185">Reference proteome</keyword>
<dbReference type="GO" id="GO:0006281">
    <property type="term" value="P:DNA repair"/>
    <property type="evidence" value="ECO:0007669"/>
    <property type="project" value="TreeGrafter"/>
</dbReference>
<dbReference type="GO" id="GO:0008967">
    <property type="term" value="F:phosphoglycolate phosphatase activity"/>
    <property type="evidence" value="ECO:0007669"/>
    <property type="project" value="TreeGrafter"/>
</dbReference>
<evidence type="ECO:0000256" key="3">
    <source>
        <dbReference type="HAMAP-Rule" id="MF_01250"/>
    </source>
</evidence>
<comment type="similarity">
    <text evidence="3">Belongs to the HAD-like hydrolase superfamily. PpaX family.</text>
</comment>
<name>A0A7X0HQT8_9BACI</name>
<dbReference type="SFLD" id="SFLDS00003">
    <property type="entry name" value="Haloacid_Dehalogenase"/>
    <property type="match status" value="1"/>
</dbReference>
<dbReference type="SFLD" id="SFLDG01129">
    <property type="entry name" value="C1.5:_HAD__Beta-PGM__Phosphata"/>
    <property type="match status" value="1"/>
</dbReference>
<comment type="function">
    <text evidence="3">Hydrolyzes pyrophosphate formed during P-Ser-HPr dephosphorylation by HPrK/P. Might play a role in controlling the intracellular pyrophosphate pool.</text>
</comment>
<gene>
    <name evidence="3" type="primary">ppaX</name>
    <name evidence="4" type="ORF">HNR53_001714</name>
</gene>
<evidence type="ECO:0000313" key="5">
    <source>
        <dbReference type="Proteomes" id="UP000531594"/>
    </source>
</evidence>
<comment type="cofactor">
    <cofactor evidence="3">
        <name>Mg(2+)</name>
        <dbReference type="ChEBI" id="CHEBI:18420"/>
    </cofactor>
</comment>
<dbReference type="InterPro" id="IPR006439">
    <property type="entry name" value="HAD-SF_hydro_IA"/>
</dbReference>
<dbReference type="InterPro" id="IPR023198">
    <property type="entry name" value="PGP-like_dom2"/>
</dbReference>
<dbReference type="EC" id="3.6.1.1" evidence="3"/>
<evidence type="ECO:0000313" key="4">
    <source>
        <dbReference type="EMBL" id="MBB6445104.1"/>
    </source>
</evidence>
<dbReference type="InterPro" id="IPR036412">
    <property type="entry name" value="HAD-like_sf"/>
</dbReference>
<dbReference type="NCBIfam" id="NF009804">
    <property type="entry name" value="PRK13288.1"/>
    <property type="match status" value="1"/>
</dbReference>
<dbReference type="Proteomes" id="UP000531594">
    <property type="component" value="Unassembled WGS sequence"/>
</dbReference>
<protein>
    <recommendedName>
        <fullName evidence="3">Pyrophosphatase PpaX</fullName>
        <ecNumber evidence="3">3.6.1.1</ecNumber>
    </recommendedName>
</protein>
<dbReference type="PANTHER" id="PTHR43434">
    <property type="entry name" value="PHOSPHOGLYCOLATE PHOSPHATASE"/>
    <property type="match status" value="1"/>
</dbReference>
<dbReference type="GO" id="GO:0004427">
    <property type="term" value="F:inorganic diphosphate phosphatase activity"/>
    <property type="evidence" value="ECO:0007669"/>
    <property type="project" value="UniProtKB-UniRule"/>
</dbReference>
<dbReference type="InterPro" id="IPR041492">
    <property type="entry name" value="HAD_2"/>
</dbReference>
<dbReference type="GO" id="GO:0005829">
    <property type="term" value="C:cytosol"/>
    <property type="evidence" value="ECO:0007669"/>
    <property type="project" value="TreeGrafter"/>
</dbReference>
<sequence>MNHNITTLLFDLDGTLIDTNELIIQSFLHALDKYYPNQYKREDVIHFMGPPLEETFSKVDAERMELLRQTYLDFNKTQHDHYVKEFTGVYDAIEKLHKAGYKMGIVTTKRNVIVQMGLRLTGLTPFFETVVTFDDVTKVKPDPEGVNKALTFFGVSPDEAIMVGDNYHDIEAGKNAGTKTAGVAWSLKGKEFLQRWEPDYMLDTMDDLLRILGVSQG</sequence>
<proteinExistence type="inferred from homology"/>
<organism evidence="4 5">
    <name type="scientific">Bacillus benzoevorans</name>
    <dbReference type="NCBI Taxonomy" id="1456"/>
    <lineage>
        <taxon>Bacteria</taxon>
        <taxon>Bacillati</taxon>
        <taxon>Bacillota</taxon>
        <taxon>Bacilli</taxon>
        <taxon>Bacillales</taxon>
        <taxon>Bacillaceae</taxon>
        <taxon>Bacillus</taxon>
    </lineage>
</organism>
<dbReference type="CDD" id="cd02616">
    <property type="entry name" value="HAD_PPase"/>
    <property type="match status" value="1"/>
</dbReference>
<dbReference type="InterPro" id="IPR023733">
    <property type="entry name" value="Pyrophosphatase_Ppax"/>
</dbReference>
<keyword evidence="1 3" id="KW-0378">Hydrolase</keyword>
<dbReference type="GO" id="GO:0000287">
    <property type="term" value="F:magnesium ion binding"/>
    <property type="evidence" value="ECO:0007669"/>
    <property type="project" value="UniProtKB-UniRule"/>
</dbReference>